<organism evidence="3 5">
    <name type="scientific">Brevibacillus composti</name>
    <dbReference type="NCBI Taxonomy" id="2796470"/>
    <lineage>
        <taxon>Bacteria</taxon>
        <taxon>Bacillati</taxon>
        <taxon>Bacillota</taxon>
        <taxon>Bacilli</taxon>
        <taxon>Bacillales</taxon>
        <taxon>Paenibacillaceae</taxon>
        <taxon>Brevibacillus</taxon>
    </lineage>
</organism>
<feature type="region of interest" description="Disordered" evidence="1">
    <location>
        <begin position="217"/>
        <end position="250"/>
    </location>
</feature>
<name>A0A7T5JNP4_9BACL</name>
<reference evidence="4" key="2">
    <citation type="submission" date="2021-04" db="EMBL/GenBank/DDBJ databases">
        <title>Brevibacillus composti FJAT-54423, complete genome.</title>
        <authorList>
            <person name="Tang R."/>
        </authorList>
    </citation>
    <scope>NUCLEOTIDE SEQUENCE</scope>
    <source>
        <strain evidence="4">FJAT-54424</strain>
    </source>
</reference>
<dbReference type="RefSeq" id="WP_198827878.1">
    <property type="nucleotide sequence ID" value="NZ_CP066308.1"/>
</dbReference>
<evidence type="ECO:0000256" key="1">
    <source>
        <dbReference type="SAM" id="MobiDB-lite"/>
    </source>
</evidence>
<feature type="compositionally biased region" description="Low complexity" evidence="1">
    <location>
        <begin position="25"/>
        <end position="45"/>
    </location>
</feature>
<proteinExistence type="predicted"/>
<dbReference type="KEGG" id="bcop:JD108_21140"/>
<feature type="compositionally biased region" description="Polar residues" evidence="1">
    <location>
        <begin position="75"/>
        <end position="93"/>
    </location>
</feature>
<evidence type="ECO:0000313" key="4">
    <source>
        <dbReference type="EMBL" id="QUO41379.1"/>
    </source>
</evidence>
<accession>A0A7T5JNP4</accession>
<keyword evidence="6" id="KW-1185">Reference proteome</keyword>
<reference evidence="3 5" key="1">
    <citation type="submission" date="2020-12" db="EMBL/GenBank/DDBJ databases">
        <title>strain FJAT-54423T represents a novel species of the genus Brevibacillus.</title>
        <authorList>
            <person name="Tang R."/>
        </authorList>
    </citation>
    <scope>NUCLEOTIDE SEQUENCE [LARGE SCALE GENOMIC DNA]</scope>
    <source>
        <strain evidence="3 5">FJAT-54423</strain>
    </source>
</reference>
<dbReference type="Proteomes" id="UP000677234">
    <property type="component" value="Chromosome"/>
</dbReference>
<evidence type="ECO:0000256" key="2">
    <source>
        <dbReference type="SAM" id="SignalP"/>
    </source>
</evidence>
<sequence>MRIPQIISGLSLICLLAACAGQGAPDQGNQGAANQAGQNQGTQTQSMHQQAAGGHEHDQMTVIPSVDRDKKLTTNRHGGTNSGMGTATYSRMGSSGLLDGGPSTNLESQLAAAGVNGVQVLVVHDSVFIAPADGKTLSVNQMDETQSHVLSNYRGSSQRGTQFKDGQVGTLGTSDRDGLLAQAKDQLERIYGGGVQIRTVTQPQAIAALERIKQSMGGARQLDPNNASTTGISGTAGNNRTTRTAGSTNAAGNANLAQDLALLLRSASPGGGR</sequence>
<dbReference type="AlphaFoldDB" id="A0A7T5JNP4"/>
<dbReference type="EMBL" id="CP066308">
    <property type="protein sequence ID" value="QQE74297.1"/>
    <property type="molecule type" value="Genomic_DNA"/>
</dbReference>
<evidence type="ECO:0000313" key="6">
    <source>
        <dbReference type="Proteomes" id="UP000677234"/>
    </source>
</evidence>
<keyword evidence="2" id="KW-0732">Signal</keyword>
<evidence type="ECO:0008006" key="7">
    <source>
        <dbReference type="Google" id="ProtNLM"/>
    </source>
</evidence>
<dbReference type="Proteomes" id="UP000595847">
    <property type="component" value="Chromosome"/>
</dbReference>
<feature type="signal peptide" evidence="2">
    <location>
        <begin position="1"/>
        <end position="20"/>
    </location>
</feature>
<feature type="compositionally biased region" description="Low complexity" evidence="1">
    <location>
        <begin position="237"/>
        <end position="250"/>
    </location>
</feature>
<evidence type="ECO:0000313" key="3">
    <source>
        <dbReference type="EMBL" id="QQE74297.1"/>
    </source>
</evidence>
<feature type="chain" id="PRO_5038908746" description="Sporulation protein" evidence="2">
    <location>
        <begin position="21"/>
        <end position="273"/>
    </location>
</feature>
<feature type="region of interest" description="Disordered" evidence="1">
    <location>
        <begin position="25"/>
        <end position="101"/>
    </location>
</feature>
<dbReference type="EMBL" id="CP073708">
    <property type="protein sequence ID" value="QUO41379.1"/>
    <property type="molecule type" value="Genomic_DNA"/>
</dbReference>
<dbReference type="PROSITE" id="PS51257">
    <property type="entry name" value="PROKAR_LIPOPROTEIN"/>
    <property type="match status" value="1"/>
</dbReference>
<evidence type="ECO:0000313" key="5">
    <source>
        <dbReference type="Proteomes" id="UP000595847"/>
    </source>
</evidence>
<feature type="compositionally biased region" description="Polar residues" evidence="1">
    <location>
        <begin position="223"/>
        <end position="236"/>
    </location>
</feature>
<protein>
    <recommendedName>
        <fullName evidence="7">Sporulation protein</fullName>
    </recommendedName>
</protein>
<gene>
    <name evidence="3" type="ORF">JD108_21140</name>
    <name evidence="4" type="ORF">KDJ56_21075</name>
</gene>